<name>A0ABN7II44_9BASI</name>
<reference evidence="2" key="1">
    <citation type="submission" date="2020-10" db="EMBL/GenBank/DDBJ databases">
        <authorList>
            <person name="Sedaghatjoo S."/>
        </authorList>
    </citation>
    <scope>NUCLEOTIDE SEQUENCE</scope>
    <source>
        <strain evidence="2">AZH3</strain>
    </source>
</reference>
<evidence type="ECO:0000313" key="2">
    <source>
        <dbReference type="EMBL" id="CAD6901209.1"/>
    </source>
</evidence>
<sequence>LDLKEKVAKARHARERAAAGLPETEAEKPMEALDLFSMKRKRRRT</sequence>
<dbReference type="EMBL" id="CAJHJG010000320">
    <property type="protein sequence ID" value="CAD6901209.1"/>
    <property type="molecule type" value="Genomic_DNA"/>
</dbReference>
<dbReference type="Proteomes" id="UP000836402">
    <property type="component" value="Unassembled WGS sequence"/>
</dbReference>
<feature type="non-terminal residue" evidence="2">
    <location>
        <position position="1"/>
    </location>
</feature>
<feature type="region of interest" description="Disordered" evidence="1">
    <location>
        <begin position="1"/>
        <end position="24"/>
    </location>
</feature>
<keyword evidence="3" id="KW-1185">Reference proteome</keyword>
<evidence type="ECO:0000256" key="1">
    <source>
        <dbReference type="SAM" id="MobiDB-lite"/>
    </source>
</evidence>
<evidence type="ECO:0000313" key="3">
    <source>
        <dbReference type="Proteomes" id="UP000836402"/>
    </source>
</evidence>
<proteinExistence type="predicted"/>
<organism evidence="2 3">
    <name type="scientific">Tilletia caries</name>
    <name type="common">wheat bunt fungus</name>
    <dbReference type="NCBI Taxonomy" id="13290"/>
    <lineage>
        <taxon>Eukaryota</taxon>
        <taxon>Fungi</taxon>
        <taxon>Dikarya</taxon>
        <taxon>Basidiomycota</taxon>
        <taxon>Ustilaginomycotina</taxon>
        <taxon>Exobasidiomycetes</taxon>
        <taxon>Tilletiales</taxon>
        <taxon>Tilletiaceae</taxon>
        <taxon>Tilletia</taxon>
    </lineage>
</organism>
<gene>
    <name evidence="2" type="ORF">JKIAZH3_G9661</name>
</gene>
<protein>
    <submittedName>
        <fullName evidence="2">Uncharacterized protein</fullName>
    </submittedName>
</protein>
<accession>A0ABN7II44</accession>
<comment type="caution">
    <text evidence="2">The sequence shown here is derived from an EMBL/GenBank/DDBJ whole genome shotgun (WGS) entry which is preliminary data.</text>
</comment>